<dbReference type="SUPFAM" id="SSF53850">
    <property type="entry name" value="Periplasmic binding protein-like II"/>
    <property type="match status" value="1"/>
</dbReference>
<keyword evidence="3" id="KW-0238">DNA-binding</keyword>
<accession>A0ABU1SXQ9</accession>
<sequence length="297" mass="32720">MELRHLRYFIAVAEEGSLTVAAERRLHTAQPSLSRQIRDLEREIGVPLLVRSARGVELTEAGKVFLDHARLALAQVDAGREAARRAARPLKPVFAVGFLSGQEVNWLAETSRLLGTELRNIEMTVSSENSPELAEGLSSGRLDIAFMRHEPNHPELDYVTVGIEHFVMLMPSDHRLARQKEVDVRELAKETFIGGSNVAGPMRQAIEDYLAANGLNIEPAHRVHNLTMAMSLIASTRGVALLPAYAENFLPWSVTSRPLKGEPPTIDLAVGYRRSNGSPILALFLSRLRKNGKAPAS</sequence>
<dbReference type="InterPro" id="IPR000847">
    <property type="entry name" value="LysR_HTH_N"/>
</dbReference>
<gene>
    <name evidence="6" type="ORF">J2W52_005403</name>
</gene>
<proteinExistence type="inferred from homology"/>
<name>A0ABU1SXQ9_9HYPH</name>
<dbReference type="Pfam" id="PF00126">
    <property type="entry name" value="HTH_1"/>
    <property type="match status" value="1"/>
</dbReference>
<dbReference type="EMBL" id="JAVDUP010000010">
    <property type="protein sequence ID" value="MDR6903770.1"/>
    <property type="molecule type" value="Genomic_DNA"/>
</dbReference>
<dbReference type="PROSITE" id="PS50931">
    <property type="entry name" value="HTH_LYSR"/>
    <property type="match status" value="1"/>
</dbReference>
<evidence type="ECO:0000313" key="7">
    <source>
        <dbReference type="Proteomes" id="UP001250791"/>
    </source>
</evidence>
<evidence type="ECO:0000256" key="4">
    <source>
        <dbReference type="ARBA" id="ARBA00023163"/>
    </source>
</evidence>
<protein>
    <submittedName>
        <fullName evidence="6">LysR family hca operon transcriptional activator</fullName>
    </submittedName>
</protein>
<evidence type="ECO:0000256" key="3">
    <source>
        <dbReference type="ARBA" id="ARBA00023125"/>
    </source>
</evidence>
<dbReference type="Gene3D" id="1.10.10.10">
    <property type="entry name" value="Winged helix-like DNA-binding domain superfamily/Winged helix DNA-binding domain"/>
    <property type="match status" value="1"/>
</dbReference>
<evidence type="ECO:0000259" key="5">
    <source>
        <dbReference type="PROSITE" id="PS50931"/>
    </source>
</evidence>
<dbReference type="InterPro" id="IPR036390">
    <property type="entry name" value="WH_DNA-bd_sf"/>
</dbReference>
<evidence type="ECO:0000256" key="1">
    <source>
        <dbReference type="ARBA" id="ARBA00009437"/>
    </source>
</evidence>
<dbReference type="InterPro" id="IPR005119">
    <property type="entry name" value="LysR_subst-bd"/>
</dbReference>
<comment type="similarity">
    <text evidence="1">Belongs to the LysR transcriptional regulatory family.</text>
</comment>
<keyword evidence="7" id="KW-1185">Reference proteome</keyword>
<dbReference type="RefSeq" id="WP_310235258.1">
    <property type="nucleotide sequence ID" value="NZ_JAVDUP010000010.1"/>
</dbReference>
<keyword evidence="4" id="KW-0804">Transcription</keyword>
<reference evidence="6 7" key="1">
    <citation type="submission" date="2023-07" db="EMBL/GenBank/DDBJ databases">
        <title>Sorghum-associated microbial communities from plants grown in Nebraska, USA.</title>
        <authorList>
            <person name="Schachtman D."/>
        </authorList>
    </citation>
    <scope>NUCLEOTIDE SEQUENCE [LARGE SCALE GENOMIC DNA]</scope>
    <source>
        <strain evidence="6 7">3199</strain>
    </source>
</reference>
<dbReference type="PANTHER" id="PTHR30346">
    <property type="entry name" value="TRANSCRIPTIONAL DUAL REGULATOR HCAR-RELATED"/>
    <property type="match status" value="1"/>
</dbReference>
<dbReference type="PRINTS" id="PR00039">
    <property type="entry name" value="HTHLYSR"/>
</dbReference>
<dbReference type="Gene3D" id="3.40.190.10">
    <property type="entry name" value="Periplasmic binding protein-like II"/>
    <property type="match status" value="2"/>
</dbReference>
<keyword evidence="2" id="KW-0805">Transcription regulation</keyword>
<dbReference type="PANTHER" id="PTHR30346:SF0">
    <property type="entry name" value="HCA OPERON TRANSCRIPTIONAL ACTIVATOR HCAR"/>
    <property type="match status" value="1"/>
</dbReference>
<dbReference type="InterPro" id="IPR036388">
    <property type="entry name" value="WH-like_DNA-bd_sf"/>
</dbReference>
<dbReference type="Pfam" id="PF03466">
    <property type="entry name" value="LysR_substrate"/>
    <property type="match status" value="1"/>
</dbReference>
<comment type="caution">
    <text evidence="6">The sequence shown here is derived from an EMBL/GenBank/DDBJ whole genome shotgun (WGS) entry which is preliminary data.</text>
</comment>
<evidence type="ECO:0000256" key="2">
    <source>
        <dbReference type="ARBA" id="ARBA00023015"/>
    </source>
</evidence>
<dbReference type="Proteomes" id="UP001250791">
    <property type="component" value="Unassembled WGS sequence"/>
</dbReference>
<feature type="domain" description="HTH lysR-type" evidence="5">
    <location>
        <begin position="1"/>
        <end position="59"/>
    </location>
</feature>
<dbReference type="SUPFAM" id="SSF46785">
    <property type="entry name" value="Winged helix' DNA-binding domain"/>
    <property type="match status" value="1"/>
</dbReference>
<evidence type="ECO:0000313" key="6">
    <source>
        <dbReference type="EMBL" id="MDR6903770.1"/>
    </source>
</evidence>
<organism evidence="6 7">
    <name type="scientific">Rhizobium miluonense</name>
    <dbReference type="NCBI Taxonomy" id="411945"/>
    <lineage>
        <taxon>Bacteria</taxon>
        <taxon>Pseudomonadati</taxon>
        <taxon>Pseudomonadota</taxon>
        <taxon>Alphaproteobacteria</taxon>
        <taxon>Hyphomicrobiales</taxon>
        <taxon>Rhizobiaceae</taxon>
        <taxon>Rhizobium/Agrobacterium group</taxon>
        <taxon>Rhizobium</taxon>
    </lineage>
</organism>